<dbReference type="EMBL" id="JARPUR010000001">
    <property type="protein sequence ID" value="KAK4887035.1"/>
    <property type="molecule type" value="Genomic_DNA"/>
</dbReference>
<dbReference type="AlphaFoldDB" id="A0AAN7PET8"/>
<feature type="domain" description="MADF" evidence="2">
    <location>
        <begin position="4"/>
        <end position="64"/>
    </location>
</feature>
<dbReference type="PANTHER" id="PTHR21505">
    <property type="entry name" value="MADF DOMAIN-CONTAINING PROTEIN-RELATED"/>
    <property type="match status" value="1"/>
</dbReference>
<feature type="compositionally biased region" description="Polar residues" evidence="1">
    <location>
        <begin position="122"/>
        <end position="132"/>
    </location>
</feature>
<dbReference type="PANTHER" id="PTHR21505:SF12">
    <property type="entry name" value="MADF DOMAIN-CONTAINING PROTEIN-RELATED"/>
    <property type="match status" value="1"/>
</dbReference>
<evidence type="ECO:0000313" key="4">
    <source>
        <dbReference type="Proteomes" id="UP001353858"/>
    </source>
</evidence>
<organism evidence="3 4">
    <name type="scientific">Aquatica leii</name>
    <dbReference type="NCBI Taxonomy" id="1421715"/>
    <lineage>
        <taxon>Eukaryota</taxon>
        <taxon>Metazoa</taxon>
        <taxon>Ecdysozoa</taxon>
        <taxon>Arthropoda</taxon>
        <taxon>Hexapoda</taxon>
        <taxon>Insecta</taxon>
        <taxon>Pterygota</taxon>
        <taxon>Neoptera</taxon>
        <taxon>Endopterygota</taxon>
        <taxon>Coleoptera</taxon>
        <taxon>Polyphaga</taxon>
        <taxon>Elateriformia</taxon>
        <taxon>Elateroidea</taxon>
        <taxon>Lampyridae</taxon>
        <taxon>Luciolinae</taxon>
        <taxon>Aquatica</taxon>
    </lineage>
</organism>
<evidence type="ECO:0000313" key="3">
    <source>
        <dbReference type="EMBL" id="KAK4887035.1"/>
    </source>
</evidence>
<feature type="region of interest" description="Disordered" evidence="1">
    <location>
        <begin position="122"/>
        <end position="145"/>
    </location>
</feature>
<gene>
    <name evidence="3" type="ORF">RN001_003306</name>
</gene>
<accession>A0AAN7PET8</accession>
<proteinExistence type="predicted"/>
<name>A0AAN7PET8_9COLE</name>
<keyword evidence="4" id="KW-1185">Reference proteome</keyword>
<protein>
    <recommendedName>
        <fullName evidence="2">MADF domain-containing protein</fullName>
    </recommendedName>
</protein>
<evidence type="ECO:0000259" key="2">
    <source>
        <dbReference type="Pfam" id="PF10545"/>
    </source>
</evidence>
<dbReference type="Proteomes" id="UP001353858">
    <property type="component" value="Unassembled WGS sequence"/>
</dbReference>
<dbReference type="Pfam" id="PF10545">
    <property type="entry name" value="MADF_DNA_bdg"/>
    <property type="match status" value="1"/>
</dbReference>
<sequence>MIKDELTSTYKEEFSTDEILKKINNLRTQFCENYKKFQKQLPSGSGTSDDNKPSWWLYEHLMFLIPYIKKDKGVSNMCPAEPVTITTSQEVTADPEEMPNDAEGDYEIAEDGILSPACSINESSASTSTIGSRTRRAKRVRKESGSDPVASAMVNAIDSIIKQEMPSKTYMHSDLKLFIDYVAAKMDKISNKKI</sequence>
<comment type="caution">
    <text evidence="3">The sequence shown here is derived from an EMBL/GenBank/DDBJ whole genome shotgun (WGS) entry which is preliminary data.</text>
</comment>
<dbReference type="InterPro" id="IPR006578">
    <property type="entry name" value="MADF-dom"/>
</dbReference>
<evidence type="ECO:0000256" key="1">
    <source>
        <dbReference type="SAM" id="MobiDB-lite"/>
    </source>
</evidence>
<reference evidence="4" key="1">
    <citation type="submission" date="2023-01" db="EMBL/GenBank/DDBJ databases">
        <title>Key to firefly adult light organ development and bioluminescence: homeobox transcription factors regulate luciferase expression and transportation to peroxisome.</title>
        <authorList>
            <person name="Fu X."/>
        </authorList>
    </citation>
    <scope>NUCLEOTIDE SEQUENCE [LARGE SCALE GENOMIC DNA]</scope>
</reference>